<comment type="caution">
    <text evidence="1">The sequence shown here is derived from an EMBL/GenBank/DDBJ whole genome shotgun (WGS) entry which is preliminary data.</text>
</comment>
<protein>
    <submittedName>
        <fullName evidence="1">Uncharacterized protein</fullName>
    </submittedName>
</protein>
<name>A0A6G0TPG6_APHGL</name>
<keyword evidence="2" id="KW-1185">Reference proteome</keyword>
<dbReference type="EMBL" id="VYZN01000022">
    <property type="protein sequence ID" value="KAE9536604.1"/>
    <property type="molecule type" value="Genomic_DNA"/>
</dbReference>
<gene>
    <name evidence="1" type="ORF">AGLY_007006</name>
</gene>
<evidence type="ECO:0000313" key="2">
    <source>
        <dbReference type="Proteomes" id="UP000475862"/>
    </source>
</evidence>
<dbReference type="Proteomes" id="UP000475862">
    <property type="component" value="Unassembled WGS sequence"/>
</dbReference>
<evidence type="ECO:0000313" key="1">
    <source>
        <dbReference type="EMBL" id="KAE9536604.1"/>
    </source>
</evidence>
<organism evidence="1 2">
    <name type="scientific">Aphis glycines</name>
    <name type="common">Soybean aphid</name>
    <dbReference type="NCBI Taxonomy" id="307491"/>
    <lineage>
        <taxon>Eukaryota</taxon>
        <taxon>Metazoa</taxon>
        <taxon>Ecdysozoa</taxon>
        <taxon>Arthropoda</taxon>
        <taxon>Hexapoda</taxon>
        <taxon>Insecta</taxon>
        <taxon>Pterygota</taxon>
        <taxon>Neoptera</taxon>
        <taxon>Paraneoptera</taxon>
        <taxon>Hemiptera</taxon>
        <taxon>Sternorrhyncha</taxon>
        <taxon>Aphidomorpha</taxon>
        <taxon>Aphidoidea</taxon>
        <taxon>Aphididae</taxon>
        <taxon>Aphidini</taxon>
        <taxon>Aphis</taxon>
        <taxon>Aphis</taxon>
    </lineage>
</organism>
<proteinExistence type="predicted"/>
<reference evidence="1 2" key="1">
    <citation type="submission" date="2019-08" db="EMBL/GenBank/DDBJ databases">
        <title>The genome of the soybean aphid Biotype 1, its phylome, world population structure and adaptation to the North American continent.</title>
        <authorList>
            <person name="Giordano R."/>
            <person name="Donthu R.K."/>
            <person name="Hernandez A.G."/>
            <person name="Wright C.L."/>
            <person name="Zimin A.V."/>
        </authorList>
    </citation>
    <scope>NUCLEOTIDE SEQUENCE [LARGE SCALE GENOMIC DNA]</scope>
    <source>
        <tissue evidence="1">Whole aphids</tissue>
    </source>
</reference>
<accession>A0A6G0TPG6</accession>
<sequence>MSIFELQPYKKIDSVENWFCVKIPVFPSFFFVFLDFFENCWKMFTFYLYNAPRIFTFPSETTPELCCTQTQKKKKTYIIVKSIHSSLRSESKKNNNNHIISGACKLRHKYLFLCKLRQKKKQNVENIKKKNLSLECFFVDLNTKRDNSDIFSTRNTVYNFQVFGHTKSYIIRINLIVSNVVKNTLWINNTINRTVNIKNVPTPQTRPTQFREQIVPSNYNLSPYRRLSSNRTLQYFIFYDTIFLLAFEVQILTKIRQNHEYLNLALNFQGSFEIIFKVGSY</sequence>
<dbReference type="AlphaFoldDB" id="A0A6G0TPG6"/>